<proteinExistence type="predicted"/>
<organism evidence="2 3">
    <name type="scientific">Planosporangium flavigriseum</name>
    <dbReference type="NCBI Taxonomy" id="373681"/>
    <lineage>
        <taxon>Bacteria</taxon>
        <taxon>Bacillati</taxon>
        <taxon>Actinomycetota</taxon>
        <taxon>Actinomycetes</taxon>
        <taxon>Micromonosporales</taxon>
        <taxon>Micromonosporaceae</taxon>
        <taxon>Planosporangium</taxon>
    </lineage>
</organism>
<dbReference type="AlphaFoldDB" id="A0A8J3M2N6"/>
<evidence type="ECO:0000313" key="3">
    <source>
        <dbReference type="Proteomes" id="UP000653674"/>
    </source>
</evidence>
<evidence type="ECO:0000256" key="1">
    <source>
        <dbReference type="SAM" id="MobiDB-lite"/>
    </source>
</evidence>
<name>A0A8J3M2N6_9ACTN</name>
<comment type="caution">
    <text evidence="2">The sequence shown here is derived from an EMBL/GenBank/DDBJ whole genome shotgun (WGS) entry which is preliminary data.</text>
</comment>
<feature type="region of interest" description="Disordered" evidence="1">
    <location>
        <begin position="1"/>
        <end position="22"/>
    </location>
</feature>
<dbReference type="EMBL" id="BONU01000034">
    <property type="protein sequence ID" value="GIG75645.1"/>
    <property type="molecule type" value="Genomic_DNA"/>
</dbReference>
<dbReference type="Proteomes" id="UP000653674">
    <property type="component" value="Unassembled WGS sequence"/>
</dbReference>
<evidence type="ECO:0000313" key="2">
    <source>
        <dbReference type="EMBL" id="GIG75645.1"/>
    </source>
</evidence>
<accession>A0A8J3M2N6</accession>
<protein>
    <submittedName>
        <fullName evidence="2">Uncharacterized protein</fullName>
    </submittedName>
</protein>
<gene>
    <name evidence="2" type="ORF">Pfl04_40490</name>
</gene>
<sequence>MALLAALSTDAVSAPTTPDTRRPREWLVVWAGDQNVSDTSSGTIPDAPLRVLVGPPAQPAGDAVPGRDFLAMIDANRNPPTYGK</sequence>
<keyword evidence="3" id="KW-1185">Reference proteome</keyword>
<reference evidence="2" key="1">
    <citation type="submission" date="2021-01" db="EMBL/GenBank/DDBJ databases">
        <title>Whole genome shotgun sequence of Planosporangium flavigriseum NBRC 105377.</title>
        <authorList>
            <person name="Komaki H."/>
            <person name="Tamura T."/>
        </authorList>
    </citation>
    <scope>NUCLEOTIDE SEQUENCE</scope>
    <source>
        <strain evidence="2">NBRC 105377</strain>
    </source>
</reference>
<dbReference type="RefSeq" id="WP_168078009.1">
    <property type="nucleotide sequence ID" value="NZ_BAAAQJ010000030.1"/>
</dbReference>